<evidence type="ECO:0000256" key="8">
    <source>
        <dbReference type="ARBA" id="ARBA00023211"/>
    </source>
</evidence>
<evidence type="ECO:0000313" key="11">
    <source>
        <dbReference type="Proteomes" id="UP000281261"/>
    </source>
</evidence>
<feature type="binding site" evidence="9">
    <location>
        <position position="152"/>
    </location>
    <ligand>
        <name>Mn(2+)</name>
        <dbReference type="ChEBI" id="CHEBI:29035"/>
    </ligand>
</feature>
<reference evidence="10 11" key="1">
    <citation type="submission" date="2018-06" db="EMBL/GenBank/DDBJ databases">
        <title>Extensive metabolic versatility and redundancy in microbially diverse, dynamic hydrothermal sediments.</title>
        <authorList>
            <person name="Dombrowski N."/>
            <person name="Teske A."/>
            <person name="Baker B.J."/>
        </authorList>
    </citation>
    <scope>NUCLEOTIDE SEQUENCE [LARGE SCALE GENOMIC DNA]</scope>
    <source>
        <strain evidence="10">B79_G16</strain>
    </source>
</reference>
<dbReference type="Gene3D" id="3.100.10.20">
    <property type="entry name" value="CRISPR-associated endonuclease Cas1, N-terminal domain"/>
    <property type="match status" value="1"/>
</dbReference>
<evidence type="ECO:0000256" key="1">
    <source>
        <dbReference type="ARBA" id="ARBA00022722"/>
    </source>
</evidence>
<dbReference type="HAMAP" id="MF_01470">
    <property type="entry name" value="Cas1"/>
    <property type="match status" value="1"/>
</dbReference>
<dbReference type="Pfam" id="PF01867">
    <property type="entry name" value="Cas_Cas1"/>
    <property type="match status" value="1"/>
</dbReference>
<dbReference type="Gene3D" id="1.20.120.920">
    <property type="entry name" value="CRISPR-associated endonuclease Cas1, C-terminal domain"/>
    <property type="match status" value="1"/>
</dbReference>
<dbReference type="GO" id="GO:0051607">
    <property type="term" value="P:defense response to virus"/>
    <property type="evidence" value="ECO:0007669"/>
    <property type="project" value="UniProtKB-UniRule"/>
</dbReference>
<dbReference type="GO" id="GO:0004520">
    <property type="term" value="F:DNA endonuclease activity"/>
    <property type="evidence" value="ECO:0007669"/>
    <property type="project" value="InterPro"/>
</dbReference>
<comment type="cofactor">
    <cofactor evidence="9">
        <name>Mg(2+)</name>
        <dbReference type="ChEBI" id="CHEBI:18420"/>
    </cofactor>
    <cofactor evidence="9">
        <name>Mn(2+)</name>
        <dbReference type="ChEBI" id="CHEBI:29035"/>
    </cofactor>
</comment>
<evidence type="ECO:0000256" key="3">
    <source>
        <dbReference type="ARBA" id="ARBA00022759"/>
    </source>
</evidence>
<dbReference type="GO" id="GO:0043571">
    <property type="term" value="P:maintenance of CRISPR repeat elements"/>
    <property type="evidence" value="ECO:0007669"/>
    <property type="project" value="UniProtKB-UniRule"/>
</dbReference>
<dbReference type="GO" id="GO:0003677">
    <property type="term" value="F:DNA binding"/>
    <property type="evidence" value="ECO:0007669"/>
    <property type="project" value="UniProtKB-KW"/>
</dbReference>
<dbReference type="InterPro" id="IPR019858">
    <property type="entry name" value="CRISPR-assoc_Cas1_HMARI/TNEAP"/>
</dbReference>
<dbReference type="InterPro" id="IPR042211">
    <property type="entry name" value="CRISPR-assoc_Cas1_N"/>
</dbReference>
<keyword evidence="3 9" id="KW-0255">Endonuclease</keyword>
<keyword evidence="4 9" id="KW-0378">Hydrolase</keyword>
<dbReference type="PANTHER" id="PTHR43219">
    <property type="entry name" value="CRISPR-ASSOCIATED ENDONUCLEASE CAS1"/>
    <property type="match status" value="1"/>
</dbReference>
<comment type="caution">
    <text evidence="10">The sequence shown here is derived from an EMBL/GenBank/DDBJ whole genome shotgun (WGS) entry which is preliminary data.</text>
</comment>
<evidence type="ECO:0000256" key="4">
    <source>
        <dbReference type="ARBA" id="ARBA00022801"/>
    </source>
</evidence>
<accession>A0A420ZCQ8</accession>
<dbReference type="GO" id="GO:0046872">
    <property type="term" value="F:metal ion binding"/>
    <property type="evidence" value="ECO:0007669"/>
    <property type="project" value="UniProtKB-UniRule"/>
</dbReference>
<evidence type="ECO:0000256" key="7">
    <source>
        <dbReference type="ARBA" id="ARBA00023125"/>
    </source>
</evidence>
<evidence type="ECO:0000313" key="10">
    <source>
        <dbReference type="EMBL" id="RLC37241.1"/>
    </source>
</evidence>
<feature type="binding site" evidence="9">
    <location>
        <position position="216"/>
    </location>
    <ligand>
        <name>Mn(2+)</name>
        <dbReference type="ChEBI" id="CHEBI:29035"/>
    </ligand>
</feature>
<evidence type="ECO:0000256" key="2">
    <source>
        <dbReference type="ARBA" id="ARBA00022723"/>
    </source>
</evidence>
<feature type="binding site" evidence="9">
    <location>
        <position position="231"/>
    </location>
    <ligand>
        <name>Mn(2+)</name>
        <dbReference type="ChEBI" id="CHEBI:29035"/>
    </ligand>
</feature>
<comment type="similarity">
    <text evidence="9">Belongs to the CRISPR-associated endonuclease Cas1 family.</text>
</comment>
<dbReference type="NCBIfam" id="TIGR03641">
    <property type="entry name" value="cas1_HMARI"/>
    <property type="match status" value="1"/>
</dbReference>
<gene>
    <name evidence="9" type="primary">cas1</name>
    <name evidence="10" type="ORF">DRH29_02655</name>
</gene>
<organism evidence="10 11">
    <name type="scientific">candidate division Kazan bacterium</name>
    <dbReference type="NCBI Taxonomy" id="2202143"/>
    <lineage>
        <taxon>Bacteria</taxon>
        <taxon>Bacteria division Kazan-3B-28</taxon>
    </lineage>
</organism>
<name>A0A420ZCQ8_UNCK3</name>
<comment type="function">
    <text evidence="9">CRISPR (clustered regularly interspaced short palindromic repeat), is an adaptive immune system that provides protection against mobile genetic elements (viruses, transposable elements and conjugative plasmids). CRISPR clusters contain spacers, sequences complementary to antecedent mobile elements, and target invading nucleic acids. CRISPR clusters are transcribed and processed into CRISPR RNA (crRNA). Acts as a dsDNA endonuclease. Involved in the integration of spacer DNA into the CRISPR cassette.</text>
</comment>
<keyword evidence="1 9" id="KW-0540">Nuclease</keyword>
<dbReference type="InterPro" id="IPR002729">
    <property type="entry name" value="CRISPR-assoc_Cas1"/>
</dbReference>
<dbReference type="EMBL" id="QMNG01000008">
    <property type="protein sequence ID" value="RLC37241.1"/>
    <property type="molecule type" value="Genomic_DNA"/>
</dbReference>
<evidence type="ECO:0000256" key="9">
    <source>
        <dbReference type="HAMAP-Rule" id="MF_01470"/>
    </source>
</evidence>
<dbReference type="PANTHER" id="PTHR43219:SF2">
    <property type="entry name" value="CRISPR-ASSOCIATED ENDONUCLEASE CAS1"/>
    <property type="match status" value="1"/>
</dbReference>
<protein>
    <recommendedName>
        <fullName evidence="9">CRISPR-associated endonuclease Cas1</fullName>
        <ecNumber evidence="9">3.1.-.-</ecNumber>
    </recommendedName>
</protein>
<evidence type="ECO:0000256" key="6">
    <source>
        <dbReference type="ARBA" id="ARBA00023118"/>
    </source>
</evidence>
<dbReference type="GO" id="GO:0016787">
    <property type="term" value="F:hydrolase activity"/>
    <property type="evidence" value="ECO:0007669"/>
    <property type="project" value="UniProtKB-KW"/>
</dbReference>
<keyword evidence="7 9" id="KW-0238">DNA-binding</keyword>
<comment type="subunit">
    <text evidence="9">Homodimer, forms a heterotetramer with a Cas2 homodimer.</text>
</comment>
<keyword evidence="6 9" id="KW-0051">Antiviral defense</keyword>
<dbReference type="AlphaFoldDB" id="A0A420ZCQ8"/>
<proteinExistence type="inferred from homology"/>
<evidence type="ECO:0000256" key="5">
    <source>
        <dbReference type="ARBA" id="ARBA00022842"/>
    </source>
</evidence>
<keyword evidence="8 9" id="KW-0464">Manganese</keyword>
<keyword evidence="5 9" id="KW-0460">Magnesium</keyword>
<dbReference type="Proteomes" id="UP000281261">
    <property type="component" value="Unassembled WGS sequence"/>
</dbReference>
<dbReference type="EC" id="3.1.-.-" evidence="9"/>
<dbReference type="NCBIfam" id="TIGR00287">
    <property type="entry name" value="cas1"/>
    <property type="match status" value="1"/>
</dbReference>
<keyword evidence="2 9" id="KW-0479">Metal-binding</keyword>
<sequence length="324" mass="38799">MKESLYLNTEGVVYRKENTLMFINRNEKKKLPIENISDIFCSASVTIKSGALKMLFRKNIPVHYFNRFGFYLGSFYPRECLVSGDLLVKQVNHYIENEKRIYLVREFIQGIKSNILRVFDDYSHSQKIKYLKELVQNVNIDYSDISSLRSQEGKLWNYLYEMIGKANRRFLFSRREKRPPTNEINALLSFGNTILYGTVLTEIYNTQLNPTISYLHEPSERRFSLALDIADIFKPLLVVRTIMKIVNKRMIDERDFDKRFNGCYLLDRGKRVFLKEYDCKLKATIHHKSLNKKVSYRWLIRLELYKLIRHLLGDKKYRSFKMWW</sequence>
<dbReference type="InterPro" id="IPR042206">
    <property type="entry name" value="CRISPR-assoc_Cas1_C"/>
</dbReference>